<evidence type="ECO:0000313" key="3">
    <source>
        <dbReference type="Proteomes" id="UP000002872"/>
    </source>
</evidence>
<name>I3EFI3_NEMP3</name>
<protein>
    <submittedName>
        <fullName evidence="2">Uncharacterized protein</fullName>
    </submittedName>
</protein>
<keyword evidence="3" id="KW-1185">Reference proteome</keyword>
<accession>I3EFI3</accession>
<dbReference type="Proteomes" id="UP000002872">
    <property type="component" value="Unassembled WGS sequence"/>
</dbReference>
<evidence type="ECO:0000256" key="1">
    <source>
        <dbReference type="SAM" id="Phobius"/>
    </source>
</evidence>
<dbReference type="HOGENOM" id="CLU_2292407_0_0_1"/>
<proteinExistence type="predicted"/>
<reference evidence="2" key="1">
    <citation type="submission" date="2011-01" db="EMBL/GenBank/DDBJ databases">
        <title>The Genome Sequence of Nematocida parisii strain ERTm3.</title>
        <authorList>
            <consortium name="The Broad Institute Genome Sequencing Platform"/>
            <consortium name="The Broad Institute Genome Sequencing Center for Infectious Disease"/>
            <person name="Cuomo C."/>
            <person name="Troemel E."/>
            <person name="Young S.K."/>
            <person name="Zeng Q."/>
            <person name="Gargeya S."/>
            <person name="Fitzgerald M."/>
            <person name="Haas B."/>
            <person name="Abouelleil A."/>
            <person name="Alvarado L."/>
            <person name="Arachchi H.M."/>
            <person name="Berlin A."/>
            <person name="Chapman S.B."/>
            <person name="Gearin G."/>
            <person name="Goldberg J."/>
            <person name="Griggs A."/>
            <person name="Gujja S."/>
            <person name="Hansen M."/>
            <person name="Heiman D."/>
            <person name="Howarth C."/>
            <person name="Larimer J."/>
            <person name="Lui A."/>
            <person name="MacDonald P.J.P."/>
            <person name="McCowen C."/>
            <person name="Montmayeur A."/>
            <person name="Murphy C."/>
            <person name="Neiman D."/>
            <person name="Pearson M."/>
            <person name="Priest M."/>
            <person name="Roberts A."/>
            <person name="Saif S."/>
            <person name="Shea T."/>
            <person name="Sisk P."/>
            <person name="Stolte C."/>
            <person name="Sykes S."/>
            <person name="Wortman J."/>
            <person name="Nusbaum C."/>
            <person name="Birren B."/>
        </authorList>
    </citation>
    <scope>NUCLEOTIDE SEQUENCE</scope>
    <source>
        <strain evidence="2">ERTm3</strain>
    </source>
</reference>
<dbReference type="EMBL" id="GL870880">
    <property type="protein sequence ID" value="EIJ87980.1"/>
    <property type="molecule type" value="Genomic_DNA"/>
</dbReference>
<gene>
    <name evidence="2" type="ORF">NEQG_02052</name>
</gene>
<keyword evidence="1" id="KW-0472">Membrane</keyword>
<dbReference type="InParanoid" id="I3EFI3"/>
<evidence type="ECO:0000313" key="2">
    <source>
        <dbReference type="EMBL" id="EIJ87980.1"/>
    </source>
</evidence>
<organism evidence="2 3">
    <name type="scientific">Nematocida parisii (strain ERTm3)</name>
    <name type="common">Nematode killer fungus</name>
    <dbReference type="NCBI Taxonomy" id="935791"/>
    <lineage>
        <taxon>Eukaryota</taxon>
        <taxon>Fungi</taxon>
        <taxon>Fungi incertae sedis</taxon>
        <taxon>Microsporidia</taxon>
        <taxon>Nematocida</taxon>
    </lineage>
</organism>
<dbReference type="VEuPathDB" id="MicrosporidiaDB:NEQG_02052"/>
<keyword evidence="1" id="KW-0812">Transmembrane</keyword>
<feature type="transmembrane region" description="Helical" evidence="1">
    <location>
        <begin position="33"/>
        <end position="50"/>
    </location>
</feature>
<sequence length="101" mass="12126">MFKLYLLYVLLLNISYSIGFKYFHSFINNPFTFYITMELYTCLFIIYNYNKKILVIRYIWTITEETIITRIIVMAPPLMGLHMRAILLRTILHNDAAMIKC</sequence>
<keyword evidence="1" id="KW-1133">Transmembrane helix</keyword>
<dbReference type="AlphaFoldDB" id="I3EFI3"/>